<evidence type="ECO:0000313" key="1">
    <source>
        <dbReference type="EMBL" id="TGB47536.1"/>
    </source>
</evidence>
<sequence>MTGTLHQCYRRTCKEPDIGGIVTTIQQHSPHATLINVFTVEPQRAAELAALLGQATEDVMRHVPGFISANIHLSTDGTRVINYAQWRSAEDFQTMLADPTAREHMGRCADLATSFEPHLYTVESVHEAG</sequence>
<keyword evidence="1" id="KW-0503">Monooxygenase</keyword>
<dbReference type="SUPFAM" id="SSF54909">
    <property type="entry name" value="Dimeric alpha+beta barrel"/>
    <property type="match status" value="1"/>
</dbReference>
<dbReference type="Gene3D" id="3.30.70.100">
    <property type="match status" value="1"/>
</dbReference>
<proteinExistence type="predicted"/>
<dbReference type="GO" id="GO:0004497">
    <property type="term" value="F:monooxygenase activity"/>
    <property type="evidence" value="ECO:0007669"/>
    <property type="project" value="UniProtKB-KW"/>
</dbReference>
<dbReference type="InterPro" id="IPR011008">
    <property type="entry name" value="Dimeric_a/b-barrel"/>
</dbReference>
<comment type="caution">
    <text evidence="1">The sequence shown here is derived from an EMBL/GenBank/DDBJ whole genome shotgun (WGS) entry which is preliminary data.</text>
</comment>
<dbReference type="AlphaFoldDB" id="A0A4Z0HVK6"/>
<dbReference type="Proteomes" id="UP000297792">
    <property type="component" value="Unassembled WGS sequence"/>
</dbReference>
<dbReference type="InterPro" id="IPR007138">
    <property type="entry name" value="ABM_dom"/>
</dbReference>
<name>A0A4Z0HVK6_MYCPR</name>
<gene>
    <name evidence="1" type="ORF">EJD98_01010</name>
</gene>
<dbReference type="PROSITE" id="PS51725">
    <property type="entry name" value="ABM"/>
    <property type="match status" value="1"/>
</dbReference>
<evidence type="ECO:0000313" key="2">
    <source>
        <dbReference type="Proteomes" id="UP000297792"/>
    </source>
</evidence>
<keyword evidence="1" id="KW-0560">Oxidoreductase</keyword>
<keyword evidence="2" id="KW-1185">Reference proteome</keyword>
<dbReference type="Pfam" id="PF03992">
    <property type="entry name" value="ABM"/>
    <property type="match status" value="1"/>
</dbReference>
<reference evidence="1 2" key="1">
    <citation type="submission" date="2018-12" db="EMBL/GenBank/DDBJ databases">
        <title>Draft genome sequences of Mycolicibacterium peregrinum isolated from a pig with lymphadenitis and from soil on the same Japanese pig farm.</title>
        <authorList>
            <person name="Komatsu T."/>
            <person name="Ohya K."/>
            <person name="Sawai K."/>
            <person name="Odoi J.O."/>
            <person name="Otsu K."/>
            <person name="Ota A."/>
            <person name="Ito T."/>
            <person name="Kawai M."/>
            <person name="Maruyama F."/>
        </authorList>
    </citation>
    <scope>NUCLEOTIDE SEQUENCE [LARGE SCALE GENOMIC DNA]</scope>
    <source>
        <strain evidence="1 2">138</strain>
    </source>
</reference>
<dbReference type="EMBL" id="RWKA01000001">
    <property type="protein sequence ID" value="TGB47536.1"/>
    <property type="molecule type" value="Genomic_DNA"/>
</dbReference>
<protein>
    <submittedName>
        <fullName evidence="1">Antibiotic biosynthesis monooxygenase</fullName>
    </submittedName>
</protein>
<organism evidence="1 2">
    <name type="scientific">Mycolicibacterium peregrinum</name>
    <name type="common">Mycobacterium peregrinum</name>
    <dbReference type="NCBI Taxonomy" id="43304"/>
    <lineage>
        <taxon>Bacteria</taxon>
        <taxon>Bacillati</taxon>
        <taxon>Actinomycetota</taxon>
        <taxon>Actinomycetes</taxon>
        <taxon>Mycobacteriales</taxon>
        <taxon>Mycobacteriaceae</taxon>
        <taxon>Mycolicibacterium</taxon>
    </lineage>
</organism>
<accession>A0A4Z0HVK6</accession>